<dbReference type="PANTHER" id="PTHR11820:SF100">
    <property type="entry name" value="FUMARYLACETOACETATE HYDROLASE FAMILY PROTEIN (AFU_ORTHOLOGUE AFUA_4G01490)"/>
    <property type="match status" value="1"/>
</dbReference>
<dbReference type="Pfam" id="PF01557">
    <property type="entry name" value="FAA_hydrolase"/>
    <property type="match status" value="1"/>
</dbReference>
<proteinExistence type="inferred from homology"/>
<keyword evidence="5" id="KW-1185">Reference proteome</keyword>
<accession>A0AAD7UX10</accession>
<evidence type="ECO:0000256" key="1">
    <source>
        <dbReference type="ARBA" id="ARBA00010211"/>
    </source>
</evidence>
<dbReference type="FunFam" id="3.90.850.10:FF:000002">
    <property type="entry name" value="2-hydroxyhepta-2,4-diene-1,7-dioate isomerase"/>
    <property type="match status" value="1"/>
</dbReference>
<dbReference type="RefSeq" id="XP_058339557.1">
    <property type="nucleotide sequence ID" value="XM_058489681.1"/>
</dbReference>
<protein>
    <recommendedName>
        <fullName evidence="3">Fumarylacetoacetase-like C-terminal domain-containing protein</fullName>
    </recommendedName>
</protein>
<evidence type="ECO:0000259" key="3">
    <source>
        <dbReference type="Pfam" id="PF01557"/>
    </source>
</evidence>
<dbReference type="Gene3D" id="3.90.850.10">
    <property type="entry name" value="Fumarylacetoacetase-like, C-terminal domain"/>
    <property type="match status" value="1"/>
</dbReference>
<dbReference type="InterPro" id="IPR011234">
    <property type="entry name" value="Fumarylacetoacetase-like_C"/>
</dbReference>
<dbReference type="GO" id="GO:0006107">
    <property type="term" value="P:oxaloacetate metabolic process"/>
    <property type="evidence" value="ECO:0007669"/>
    <property type="project" value="UniProtKB-ARBA"/>
</dbReference>
<evidence type="ECO:0000256" key="2">
    <source>
        <dbReference type="ARBA" id="ARBA00022723"/>
    </source>
</evidence>
<feature type="domain" description="Fumarylacetoacetase-like C-terminal" evidence="3">
    <location>
        <begin position="83"/>
        <end position="292"/>
    </location>
</feature>
<organism evidence="4 5">
    <name type="scientific">Lichtheimia ornata</name>
    <dbReference type="NCBI Taxonomy" id="688661"/>
    <lineage>
        <taxon>Eukaryota</taxon>
        <taxon>Fungi</taxon>
        <taxon>Fungi incertae sedis</taxon>
        <taxon>Mucoromycota</taxon>
        <taxon>Mucoromycotina</taxon>
        <taxon>Mucoromycetes</taxon>
        <taxon>Mucorales</taxon>
        <taxon>Lichtheimiaceae</taxon>
        <taxon>Lichtheimia</taxon>
    </lineage>
</organism>
<dbReference type="InterPro" id="IPR036663">
    <property type="entry name" value="Fumarylacetoacetase_C_sf"/>
</dbReference>
<keyword evidence="2" id="KW-0479">Metal-binding</keyword>
<name>A0AAD7UX10_9FUNG</name>
<reference evidence="4 5" key="1">
    <citation type="submission" date="2023-03" db="EMBL/GenBank/DDBJ databases">
        <title>Genome sequence of Lichtheimia ornata CBS 291.66.</title>
        <authorList>
            <person name="Mohabir J.T."/>
            <person name="Shea T.P."/>
            <person name="Kurbessoian T."/>
            <person name="Berby B."/>
            <person name="Fontaine J."/>
            <person name="Livny J."/>
            <person name="Gnirke A."/>
            <person name="Stajich J.E."/>
            <person name="Cuomo C.A."/>
        </authorList>
    </citation>
    <scope>NUCLEOTIDE SEQUENCE [LARGE SCALE GENOMIC DNA]</scope>
    <source>
        <strain evidence="4">CBS 291.66</strain>
    </source>
</reference>
<dbReference type="GO" id="GO:0050163">
    <property type="term" value="F:oxaloacetate tautomerase activity"/>
    <property type="evidence" value="ECO:0007669"/>
    <property type="project" value="UniProtKB-ARBA"/>
</dbReference>
<evidence type="ECO:0000313" key="4">
    <source>
        <dbReference type="EMBL" id="KAJ8654643.1"/>
    </source>
</evidence>
<sequence length="296" mass="31907">MSSSPVVWNRLIRFVDTNDKTYYGEPIVPFDNVTVDQLLADGTLEAKVITGDPLTESAVITDQVVKVAKLLAPLAQTDIPIIKCVGLNYKTSNPEAAAKIPPYPSIFIKPSHAHGDAYIDVTVPKVAHDTLDYEGELAIVIGKTGKDIPADKVSEYIAGYTVADDVSNRQWQTDPKFAGIAPQWCFCKGFDNFSPLGPAIVSNKLLGDRPALNLITKVNGEVRQDANTSDLVFGVPEIVSFISQGTTIEKGTVILTGTPAGVAMGMKEPKWLKDGDVVDITIAQIGRICNKFVFAS</sequence>
<dbReference type="GO" id="GO:0046872">
    <property type="term" value="F:metal ion binding"/>
    <property type="evidence" value="ECO:0007669"/>
    <property type="project" value="UniProtKB-KW"/>
</dbReference>
<dbReference type="SUPFAM" id="SSF56529">
    <property type="entry name" value="FAH"/>
    <property type="match status" value="1"/>
</dbReference>
<comment type="caution">
    <text evidence="4">The sequence shown here is derived from an EMBL/GenBank/DDBJ whole genome shotgun (WGS) entry which is preliminary data.</text>
</comment>
<dbReference type="GeneID" id="83217099"/>
<evidence type="ECO:0000313" key="5">
    <source>
        <dbReference type="Proteomes" id="UP001234581"/>
    </source>
</evidence>
<dbReference type="EMBL" id="JARTCD010000058">
    <property type="protein sequence ID" value="KAJ8654643.1"/>
    <property type="molecule type" value="Genomic_DNA"/>
</dbReference>
<dbReference type="Proteomes" id="UP001234581">
    <property type="component" value="Unassembled WGS sequence"/>
</dbReference>
<comment type="similarity">
    <text evidence="1">Belongs to the FAH family.</text>
</comment>
<gene>
    <name evidence="4" type="ORF">O0I10_009694</name>
</gene>
<dbReference type="PANTHER" id="PTHR11820">
    <property type="entry name" value="ACYLPYRUVASE"/>
    <property type="match status" value="1"/>
</dbReference>
<dbReference type="AlphaFoldDB" id="A0AAD7UX10"/>